<organism evidence="11 12">
    <name type="scientific">Pleurostoma richardsiae</name>
    <dbReference type="NCBI Taxonomy" id="41990"/>
    <lineage>
        <taxon>Eukaryota</taxon>
        <taxon>Fungi</taxon>
        <taxon>Dikarya</taxon>
        <taxon>Ascomycota</taxon>
        <taxon>Pezizomycotina</taxon>
        <taxon>Sordariomycetes</taxon>
        <taxon>Sordariomycetidae</taxon>
        <taxon>Calosphaeriales</taxon>
        <taxon>Pleurostomataceae</taxon>
        <taxon>Pleurostoma</taxon>
    </lineage>
</organism>
<dbReference type="InterPro" id="IPR051855">
    <property type="entry name" value="eIF2B_beta_subunit"/>
</dbReference>
<keyword evidence="12" id="KW-1185">Reference proteome</keyword>
<protein>
    <recommendedName>
        <fullName evidence="6">Translation initiation factor eIF2B subunit beta</fullName>
    </recommendedName>
    <alternativeName>
        <fullName evidence="7">eIF2B GDP-GTP exchange factor subunit beta</fullName>
    </alternativeName>
</protein>
<dbReference type="GO" id="GO:0003743">
    <property type="term" value="F:translation initiation factor activity"/>
    <property type="evidence" value="ECO:0007669"/>
    <property type="project" value="UniProtKB-KW"/>
</dbReference>
<dbReference type="InterPro" id="IPR042529">
    <property type="entry name" value="IF_2B-like_C"/>
</dbReference>
<dbReference type="GO" id="GO:0005085">
    <property type="term" value="F:guanyl-nucleotide exchange factor activity"/>
    <property type="evidence" value="ECO:0007669"/>
    <property type="project" value="TreeGrafter"/>
</dbReference>
<dbReference type="InterPro" id="IPR027363">
    <property type="entry name" value="M1Pi_N"/>
</dbReference>
<sequence>MAPSQVGYAPNLEKFLKSLKGQPLEASIENLVSLLKRRQIAGSEQCAIATAHILLQVVAKAKWTDVDQLLERVQRTGRKLVEARPQELVLSNVVRRVLRLIRDEAEEDRNGNGEFGTDSVPDLQALPPKDDESTVSRSSSFRPPALSSTSSYNVPQSMFNLLSASPLVDSTGTGSPFGNSGSSTPVSHAQPASIHALRSEVIDGIEEIKDEISSADDQIATFAEIQIHPDDFVLVYKPSPTVERFLIRAAAKRKFTVLLAGGDISPSATAGANDAPFGALRKKLASAGVKSIVLLNSGVMAFMPRVNKVILGARAVVANGGVIADGGAGLVARAAHEYHKSVVVLSGVYKLCPEDAFNLDGLVEYGDPSAFVSFANGPMVGGVGVQSIITEFIQPELVDVYISNLGPHSRDHLQGIINDHYKKEDIDFLMQE</sequence>
<dbReference type="PANTHER" id="PTHR45859:SF1">
    <property type="entry name" value="TRANSLATION INITIATION FACTOR EIF-2B SUBUNIT BETA"/>
    <property type="match status" value="1"/>
</dbReference>
<evidence type="ECO:0000256" key="4">
    <source>
        <dbReference type="ARBA" id="ARBA00022540"/>
    </source>
</evidence>
<keyword evidence="5" id="KW-0648">Protein biosynthesis</keyword>
<evidence type="ECO:0000313" key="11">
    <source>
        <dbReference type="EMBL" id="KAJ9156542.1"/>
    </source>
</evidence>
<dbReference type="Pfam" id="PF01008">
    <property type="entry name" value="IF-2B"/>
    <property type="match status" value="1"/>
</dbReference>
<evidence type="ECO:0000313" key="12">
    <source>
        <dbReference type="Proteomes" id="UP001174694"/>
    </source>
</evidence>
<dbReference type="GO" id="GO:0005851">
    <property type="term" value="C:eukaryotic translation initiation factor 2B complex"/>
    <property type="evidence" value="ECO:0007669"/>
    <property type="project" value="TreeGrafter"/>
</dbReference>
<feature type="compositionally biased region" description="Polar residues" evidence="10">
    <location>
        <begin position="172"/>
        <end position="187"/>
    </location>
</feature>
<accession>A0AA38RTR5</accession>
<evidence type="ECO:0000256" key="8">
    <source>
        <dbReference type="ARBA" id="ARBA00046432"/>
    </source>
</evidence>
<keyword evidence="11" id="KW-0808">Transferase</keyword>
<name>A0AA38RTR5_9PEZI</name>
<reference evidence="11" key="1">
    <citation type="submission" date="2022-07" db="EMBL/GenBank/DDBJ databases">
        <title>Fungi with potential for degradation of polypropylene.</title>
        <authorList>
            <person name="Gostincar C."/>
        </authorList>
    </citation>
    <scope>NUCLEOTIDE SEQUENCE</scope>
    <source>
        <strain evidence="11">EXF-13308</strain>
    </source>
</reference>
<proteinExistence type="inferred from homology"/>
<evidence type="ECO:0000256" key="3">
    <source>
        <dbReference type="ARBA" id="ARBA00022490"/>
    </source>
</evidence>
<dbReference type="SUPFAM" id="SSF100950">
    <property type="entry name" value="NagB/RpiA/CoA transferase-like"/>
    <property type="match status" value="1"/>
</dbReference>
<dbReference type="InterPro" id="IPR037171">
    <property type="entry name" value="NagB/RpiA_transferase-like"/>
</dbReference>
<dbReference type="AlphaFoldDB" id="A0AA38RTR5"/>
<evidence type="ECO:0000256" key="1">
    <source>
        <dbReference type="ARBA" id="ARBA00004514"/>
    </source>
</evidence>
<dbReference type="InterPro" id="IPR000649">
    <property type="entry name" value="IF-2B-related"/>
</dbReference>
<evidence type="ECO:0000256" key="2">
    <source>
        <dbReference type="ARBA" id="ARBA00007251"/>
    </source>
</evidence>
<evidence type="ECO:0000256" key="7">
    <source>
        <dbReference type="ARBA" id="ARBA00044228"/>
    </source>
</evidence>
<evidence type="ECO:0000256" key="5">
    <source>
        <dbReference type="ARBA" id="ARBA00022917"/>
    </source>
</evidence>
<comment type="subunit">
    <text evidence="8">Component of the translation initiation factor 2B (eIF2B) complex which is a heterodecamer of two sets of five different subunits: alpha, beta, gamma, delta and epsilon. Subunits alpha, beta and delta comprise a regulatory subcomplex and subunits epsilon and gamma comprise a catalytic subcomplex. Within the complex, the hexameric regulatory complex resides at the center, with the two heterodimeric catalytic subcomplexes bound on opposite sides.</text>
</comment>
<evidence type="ECO:0000256" key="6">
    <source>
        <dbReference type="ARBA" id="ARBA00044122"/>
    </source>
</evidence>
<comment type="subcellular location">
    <subcellularLocation>
        <location evidence="1">Cytoplasm</location>
        <location evidence="1">Cytosol</location>
    </subcellularLocation>
</comment>
<dbReference type="GO" id="GO:0016740">
    <property type="term" value="F:transferase activity"/>
    <property type="evidence" value="ECO:0007669"/>
    <property type="project" value="UniProtKB-KW"/>
</dbReference>
<dbReference type="GO" id="GO:0005829">
    <property type="term" value="C:cytosol"/>
    <property type="evidence" value="ECO:0007669"/>
    <property type="project" value="UniProtKB-SubCell"/>
</dbReference>
<evidence type="ECO:0000256" key="9">
    <source>
        <dbReference type="RuleBase" id="RU003814"/>
    </source>
</evidence>
<feature type="compositionally biased region" description="Polar residues" evidence="10">
    <location>
        <begin position="135"/>
        <end position="151"/>
    </location>
</feature>
<dbReference type="Gene3D" id="1.20.120.420">
    <property type="entry name" value="translation initiation factor eif-2b, domain 1"/>
    <property type="match status" value="1"/>
</dbReference>
<evidence type="ECO:0000256" key="10">
    <source>
        <dbReference type="SAM" id="MobiDB-lite"/>
    </source>
</evidence>
<feature type="region of interest" description="Disordered" evidence="10">
    <location>
        <begin position="172"/>
        <end position="192"/>
    </location>
</feature>
<gene>
    <name evidence="11" type="ORF">NKR23_g951</name>
</gene>
<comment type="caution">
    <text evidence="11">The sequence shown here is derived from an EMBL/GenBank/DDBJ whole genome shotgun (WGS) entry which is preliminary data.</text>
</comment>
<keyword evidence="3" id="KW-0963">Cytoplasm</keyword>
<dbReference type="PANTHER" id="PTHR45859">
    <property type="entry name" value="TRANSLATION INITIATION FACTOR EIF-2B SUBUNIT BETA"/>
    <property type="match status" value="1"/>
</dbReference>
<comment type="similarity">
    <text evidence="2 9">Belongs to the eIF-2B alpha/beta/delta subunits family.</text>
</comment>
<keyword evidence="4" id="KW-0396">Initiation factor</keyword>
<dbReference type="EMBL" id="JANBVO010000002">
    <property type="protein sequence ID" value="KAJ9156542.1"/>
    <property type="molecule type" value="Genomic_DNA"/>
</dbReference>
<feature type="region of interest" description="Disordered" evidence="10">
    <location>
        <begin position="107"/>
        <end position="151"/>
    </location>
</feature>
<dbReference type="Proteomes" id="UP001174694">
    <property type="component" value="Unassembled WGS sequence"/>
</dbReference>
<dbReference type="Gene3D" id="3.40.50.10470">
    <property type="entry name" value="Translation initiation factor eif-2b, domain 2"/>
    <property type="match status" value="1"/>
</dbReference>